<proteinExistence type="predicted"/>
<keyword evidence="1" id="KW-0472">Membrane</keyword>
<feature type="transmembrane region" description="Helical" evidence="1">
    <location>
        <begin position="94"/>
        <end position="112"/>
    </location>
</feature>
<dbReference type="EMBL" id="BARU01010431">
    <property type="protein sequence ID" value="GAH32944.1"/>
    <property type="molecule type" value="Genomic_DNA"/>
</dbReference>
<evidence type="ECO:0000256" key="1">
    <source>
        <dbReference type="SAM" id="Phobius"/>
    </source>
</evidence>
<name>X1FUC8_9ZZZZ</name>
<feature type="transmembrane region" description="Helical" evidence="1">
    <location>
        <begin position="118"/>
        <end position="138"/>
    </location>
</feature>
<evidence type="ECO:0000313" key="2">
    <source>
        <dbReference type="EMBL" id="GAH32944.1"/>
    </source>
</evidence>
<gene>
    <name evidence="2" type="ORF">S03H2_19891</name>
</gene>
<dbReference type="InterPro" id="IPR046289">
    <property type="entry name" value="DUF6326"/>
</dbReference>
<comment type="caution">
    <text evidence="2">The sequence shown here is derived from an EMBL/GenBank/DDBJ whole genome shotgun (WGS) entry which is preliminary data.</text>
</comment>
<evidence type="ECO:0008006" key="3">
    <source>
        <dbReference type="Google" id="ProtNLM"/>
    </source>
</evidence>
<dbReference type="Pfam" id="PF19851">
    <property type="entry name" value="DUF6326"/>
    <property type="match status" value="1"/>
</dbReference>
<accession>X1FUC8</accession>
<sequence>MNSENKTATILEDPKINIKLKLSGLWVANMFIFIYVDYFGLYIPGVMEKIIEGEVAHTGIQVTQVFLLAGITLMMIPSLMIFLSLILPAKANRWTNIIVGILQIVVLVSALIGESWAYYIFATIVEVVLLLLIVWYAWKWPKQEA</sequence>
<keyword evidence="1" id="KW-0812">Transmembrane</keyword>
<dbReference type="AlphaFoldDB" id="X1FUC8"/>
<protein>
    <recommendedName>
        <fullName evidence="3">Major facilitator superfamily (MFS) profile domain-containing protein</fullName>
    </recommendedName>
</protein>
<feature type="transmembrane region" description="Helical" evidence="1">
    <location>
        <begin position="65"/>
        <end position="87"/>
    </location>
</feature>
<feature type="transmembrane region" description="Helical" evidence="1">
    <location>
        <begin position="25"/>
        <end position="45"/>
    </location>
</feature>
<organism evidence="2">
    <name type="scientific">marine sediment metagenome</name>
    <dbReference type="NCBI Taxonomy" id="412755"/>
    <lineage>
        <taxon>unclassified sequences</taxon>
        <taxon>metagenomes</taxon>
        <taxon>ecological metagenomes</taxon>
    </lineage>
</organism>
<keyword evidence="1" id="KW-1133">Transmembrane helix</keyword>
<reference evidence="2" key="1">
    <citation type="journal article" date="2014" name="Front. Microbiol.">
        <title>High frequency of phylogenetically diverse reductive dehalogenase-homologous genes in deep subseafloor sedimentary metagenomes.</title>
        <authorList>
            <person name="Kawai M."/>
            <person name="Futagami T."/>
            <person name="Toyoda A."/>
            <person name="Takaki Y."/>
            <person name="Nishi S."/>
            <person name="Hori S."/>
            <person name="Arai W."/>
            <person name="Tsubouchi T."/>
            <person name="Morono Y."/>
            <person name="Uchiyama I."/>
            <person name="Ito T."/>
            <person name="Fujiyama A."/>
            <person name="Inagaki F."/>
            <person name="Takami H."/>
        </authorList>
    </citation>
    <scope>NUCLEOTIDE SEQUENCE</scope>
    <source>
        <strain evidence="2">Expedition CK06-06</strain>
    </source>
</reference>